<dbReference type="SUPFAM" id="SSF51197">
    <property type="entry name" value="Clavaminate synthase-like"/>
    <property type="match status" value="1"/>
</dbReference>
<comment type="similarity">
    <text evidence="8">Belongs to the iron/ascorbate-dependent oxidoreductase family.</text>
</comment>
<evidence type="ECO:0000256" key="6">
    <source>
        <dbReference type="ARBA" id="ARBA00052181"/>
    </source>
</evidence>
<gene>
    <name evidence="10" type="ORF">URODEC1_LOCUS14152</name>
</gene>
<sequence>MPSPLTSPAAAAANFEFRSAEHVPETHEWPGLHDHPSVEAAAAGRDAVPVVDLGGGGDPAAVARAVARAAEEWGAFLLVGHGVPAGVAARVEEQIARLFALPAAEKDRAGRRPGEMNGYGRPPYAVRFSRLMWSEGYTFAAAAVRDEFRRVWPDGGDDYLRFCEVMEEHHREMMALGGRLADVFFRALGLTDEQIAAGETERKIRESLTATMHLNLYPRCPEPERAIGLAAHTDSGFFTLITQSPVPGLQLLRRGPDRWVTVPAPPGAFAVVLGDLFQLLTNGRYRSAFHRAVVNGDRDRISVPYFLGPPPDMKVAPLAAALPPGGKPAFRSVTWPEYLGVKGKASGFDASALAMLQVPEEADKNVSVVPPVPTKH</sequence>
<dbReference type="GO" id="GO:0016707">
    <property type="term" value="F:gibberellin 3-beta-dioxygenase activity"/>
    <property type="evidence" value="ECO:0007669"/>
    <property type="project" value="UniProtKB-EC"/>
</dbReference>
<dbReference type="Gene3D" id="2.60.120.330">
    <property type="entry name" value="B-lactam Antibiotic, Isopenicillin N Synthase, Chain"/>
    <property type="match status" value="1"/>
</dbReference>
<dbReference type="InterPro" id="IPR044861">
    <property type="entry name" value="IPNS-like_FE2OG_OXY"/>
</dbReference>
<feature type="domain" description="Fe2OG dioxygenase" evidence="9">
    <location>
        <begin position="208"/>
        <end position="309"/>
    </location>
</feature>
<dbReference type="InterPro" id="IPR050231">
    <property type="entry name" value="Iron_ascorbate_oxido_reductase"/>
</dbReference>
<keyword evidence="11" id="KW-1185">Reference proteome</keyword>
<evidence type="ECO:0000313" key="11">
    <source>
        <dbReference type="Proteomes" id="UP001497457"/>
    </source>
</evidence>
<evidence type="ECO:0000256" key="3">
    <source>
        <dbReference type="ARBA" id="ARBA00022964"/>
    </source>
</evidence>
<keyword evidence="2 8" id="KW-0479">Metal-binding</keyword>
<dbReference type="InterPro" id="IPR027443">
    <property type="entry name" value="IPNS-like_sf"/>
</dbReference>
<comment type="catalytic activity">
    <reaction evidence="6">
        <text>gibberellin A20 + 2-oxoglutarate + O2 = gibberellin A1 + succinate + CO2</text>
        <dbReference type="Rhea" id="RHEA:10104"/>
        <dbReference type="ChEBI" id="CHEBI:15379"/>
        <dbReference type="ChEBI" id="CHEBI:16526"/>
        <dbReference type="ChEBI" id="CHEBI:16810"/>
        <dbReference type="ChEBI" id="CHEBI:30031"/>
        <dbReference type="ChEBI" id="CHEBI:58524"/>
        <dbReference type="ChEBI" id="CHEBI:58526"/>
        <dbReference type="EC" id="1.14.11.15"/>
    </reaction>
</comment>
<dbReference type="EC" id="1.14.11.15" evidence="7"/>
<dbReference type="Pfam" id="PF14226">
    <property type="entry name" value="DIOX_N"/>
    <property type="match status" value="1"/>
</dbReference>
<dbReference type="GO" id="GO:0009686">
    <property type="term" value="P:gibberellin biosynthetic process"/>
    <property type="evidence" value="ECO:0007669"/>
    <property type="project" value="UniProtKB-ARBA"/>
</dbReference>
<dbReference type="FunFam" id="2.60.120.330:FF:000013">
    <property type="entry name" value="Gibberellin 3-beta-dioxygenase 1"/>
    <property type="match status" value="1"/>
</dbReference>
<reference evidence="11" key="1">
    <citation type="submission" date="2024-06" db="EMBL/GenBank/DDBJ databases">
        <authorList>
            <person name="Ryan C."/>
        </authorList>
    </citation>
    <scope>NUCLEOTIDE SEQUENCE [LARGE SCALE GENOMIC DNA]</scope>
</reference>
<dbReference type="AlphaFoldDB" id="A0ABC8WLA3"/>
<proteinExistence type="inferred from homology"/>
<dbReference type="PANTHER" id="PTHR47990">
    <property type="entry name" value="2-OXOGLUTARATE (2OG) AND FE(II)-DEPENDENT OXYGENASE SUPERFAMILY PROTEIN-RELATED"/>
    <property type="match status" value="1"/>
</dbReference>
<evidence type="ECO:0000256" key="7">
    <source>
        <dbReference type="ARBA" id="ARBA00066695"/>
    </source>
</evidence>
<dbReference type="Pfam" id="PF03171">
    <property type="entry name" value="2OG-FeII_Oxy"/>
    <property type="match status" value="1"/>
</dbReference>
<keyword evidence="3" id="KW-0223">Dioxygenase</keyword>
<dbReference type="PROSITE" id="PS51471">
    <property type="entry name" value="FE2OG_OXY"/>
    <property type="match status" value="1"/>
</dbReference>
<evidence type="ECO:0000259" key="9">
    <source>
        <dbReference type="PROSITE" id="PS51471"/>
    </source>
</evidence>
<evidence type="ECO:0000313" key="10">
    <source>
        <dbReference type="EMBL" id="CAL4910103.1"/>
    </source>
</evidence>
<evidence type="ECO:0000256" key="5">
    <source>
        <dbReference type="ARBA" id="ARBA00023004"/>
    </source>
</evidence>
<accession>A0ABC8WLA3</accession>
<comment type="cofactor">
    <cofactor evidence="1">
        <name>L-ascorbate</name>
        <dbReference type="ChEBI" id="CHEBI:38290"/>
    </cofactor>
</comment>
<evidence type="ECO:0000256" key="1">
    <source>
        <dbReference type="ARBA" id="ARBA00001961"/>
    </source>
</evidence>
<reference evidence="10 11" key="2">
    <citation type="submission" date="2024-10" db="EMBL/GenBank/DDBJ databases">
        <authorList>
            <person name="Ryan C."/>
        </authorList>
    </citation>
    <scope>NUCLEOTIDE SEQUENCE [LARGE SCALE GENOMIC DNA]</scope>
</reference>
<keyword evidence="4 8" id="KW-0560">Oxidoreductase</keyword>
<dbReference type="GO" id="GO:0046872">
    <property type="term" value="F:metal ion binding"/>
    <property type="evidence" value="ECO:0007669"/>
    <property type="project" value="UniProtKB-KW"/>
</dbReference>
<evidence type="ECO:0000256" key="8">
    <source>
        <dbReference type="RuleBase" id="RU003682"/>
    </source>
</evidence>
<dbReference type="Proteomes" id="UP001497457">
    <property type="component" value="Chromosome 12b"/>
</dbReference>
<dbReference type="InterPro" id="IPR026992">
    <property type="entry name" value="DIOX_N"/>
</dbReference>
<evidence type="ECO:0000256" key="4">
    <source>
        <dbReference type="ARBA" id="ARBA00023002"/>
    </source>
</evidence>
<dbReference type="EMBL" id="OZ075122">
    <property type="protein sequence ID" value="CAL4910103.1"/>
    <property type="molecule type" value="Genomic_DNA"/>
</dbReference>
<organism evidence="10 11">
    <name type="scientific">Urochloa decumbens</name>
    <dbReference type="NCBI Taxonomy" id="240449"/>
    <lineage>
        <taxon>Eukaryota</taxon>
        <taxon>Viridiplantae</taxon>
        <taxon>Streptophyta</taxon>
        <taxon>Embryophyta</taxon>
        <taxon>Tracheophyta</taxon>
        <taxon>Spermatophyta</taxon>
        <taxon>Magnoliopsida</taxon>
        <taxon>Liliopsida</taxon>
        <taxon>Poales</taxon>
        <taxon>Poaceae</taxon>
        <taxon>PACMAD clade</taxon>
        <taxon>Panicoideae</taxon>
        <taxon>Panicodae</taxon>
        <taxon>Paniceae</taxon>
        <taxon>Melinidinae</taxon>
        <taxon>Urochloa</taxon>
    </lineage>
</organism>
<name>A0ABC8WLA3_9POAL</name>
<keyword evidence="5 8" id="KW-0408">Iron</keyword>
<dbReference type="InterPro" id="IPR005123">
    <property type="entry name" value="Oxoglu/Fe-dep_dioxygenase_dom"/>
</dbReference>
<evidence type="ECO:0000256" key="2">
    <source>
        <dbReference type="ARBA" id="ARBA00022723"/>
    </source>
</evidence>
<protein>
    <recommendedName>
        <fullName evidence="7">gibberellin 3beta-dioxygenase</fullName>
        <ecNumber evidence="7">1.14.11.15</ecNumber>
    </recommendedName>
</protein>